<dbReference type="AlphaFoldDB" id="A0AAX4NW66"/>
<gene>
    <name evidence="2" type="ORF">HKI87_01g00170</name>
</gene>
<sequence length="363" mass="39157">MEGVPKVVLRATKEKAKDGYRVLLHMLRHESVNSLRAVVRAYLNHVCKKIAPLFQLATWVEAWKHPLTRTARSHAARLARAVRAVLSVALKNLGRLLHEAARYATKHLVKKVDEAKRRGMSEVASAVLAGIVASRGGSRSNEDAAAGCRRSSDLESAPAVSAESPALPPPEPSPLPLEQVVSASPKDDIRSLCSFGDLIDLNSENDAVSESAFRSPAASPRATNSVPRMWQSYNPDDILSCAKTTPACRAKYCEIGASPDLYSCTETEEGSMATARSGSEYAEGEDDEVRTPESVKIDMTVYSTGTPFRENVARIQSECQTLDFGTEAKSPVRGPVGKENAPDGDCGAAQDQVQDQALPVPYL</sequence>
<reference evidence="2 3" key="1">
    <citation type="submission" date="2024-03" db="EMBL/GenBank/DDBJ databases">
        <title>Complete genome sequence of the green alga Chloropicon roscoffensis RCC1871.</title>
        <authorList>
            <person name="Lemieux C."/>
            <person name="Pombert J.-F."/>
            <person name="Otis C."/>
            <person name="Turmel M."/>
        </authorList>
    </citation>
    <scope>NUCLEOTIDE SEQUENCE [LARGE SCALE GENOMIC DNA]</scope>
    <source>
        <strain evidence="2 3">RCC1871</strain>
    </source>
</reference>
<feature type="region of interest" description="Disordered" evidence="1">
    <location>
        <begin position="137"/>
        <end position="179"/>
    </location>
</feature>
<evidence type="ECO:0000313" key="2">
    <source>
        <dbReference type="EMBL" id="WZN58495.1"/>
    </source>
</evidence>
<keyword evidence="3" id="KW-1185">Reference proteome</keyword>
<accession>A0AAX4NW66</accession>
<proteinExistence type="predicted"/>
<evidence type="ECO:0000256" key="1">
    <source>
        <dbReference type="SAM" id="MobiDB-lite"/>
    </source>
</evidence>
<dbReference type="Proteomes" id="UP001472866">
    <property type="component" value="Chromosome 01"/>
</dbReference>
<feature type="region of interest" description="Disordered" evidence="1">
    <location>
        <begin position="327"/>
        <end position="363"/>
    </location>
</feature>
<evidence type="ECO:0000313" key="3">
    <source>
        <dbReference type="Proteomes" id="UP001472866"/>
    </source>
</evidence>
<feature type="compositionally biased region" description="Low complexity" evidence="1">
    <location>
        <begin position="154"/>
        <end position="165"/>
    </location>
</feature>
<feature type="compositionally biased region" description="Pro residues" evidence="1">
    <location>
        <begin position="166"/>
        <end position="175"/>
    </location>
</feature>
<dbReference type="EMBL" id="CP151501">
    <property type="protein sequence ID" value="WZN58495.1"/>
    <property type="molecule type" value="Genomic_DNA"/>
</dbReference>
<organism evidence="2 3">
    <name type="scientific">Chloropicon roscoffensis</name>
    <dbReference type="NCBI Taxonomy" id="1461544"/>
    <lineage>
        <taxon>Eukaryota</taxon>
        <taxon>Viridiplantae</taxon>
        <taxon>Chlorophyta</taxon>
        <taxon>Chloropicophyceae</taxon>
        <taxon>Chloropicales</taxon>
        <taxon>Chloropicaceae</taxon>
        <taxon>Chloropicon</taxon>
    </lineage>
</organism>
<name>A0AAX4NW66_9CHLO</name>
<protein>
    <submittedName>
        <fullName evidence="2">Uncharacterized protein</fullName>
    </submittedName>
</protein>